<protein>
    <recommendedName>
        <fullName evidence="4">PRKR-interacting protein 1</fullName>
    </recommendedName>
</protein>
<dbReference type="GO" id="GO:0019901">
    <property type="term" value="F:protein kinase binding"/>
    <property type="evidence" value="ECO:0007669"/>
    <property type="project" value="TreeGrafter"/>
</dbReference>
<name>A0A8J2NM13_9HEXA</name>
<feature type="region of interest" description="Disordered" evidence="1">
    <location>
        <begin position="1"/>
        <end position="29"/>
    </location>
</feature>
<dbReference type="PANTHER" id="PTHR13507">
    <property type="entry name" value="PRKR-INTERACTING PROTEIN 1"/>
    <property type="match status" value="1"/>
</dbReference>
<comment type="caution">
    <text evidence="2">The sequence shown here is derived from an EMBL/GenBank/DDBJ whole genome shotgun (WGS) entry which is preliminary data.</text>
</comment>
<feature type="region of interest" description="Disordered" evidence="1">
    <location>
        <begin position="58"/>
        <end position="86"/>
    </location>
</feature>
<dbReference type="AlphaFoldDB" id="A0A8J2NM13"/>
<dbReference type="PANTHER" id="PTHR13507:SF0">
    <property type="entry name" value="PRKR-INTERACTING PROTEIN 1"/>
    <property type="match status" value="1"/>
</dbReference>
<feature type="compositionally biased region" description="Basic and acidic residues" evidence="1">
    <location>
        <begin position="123"/>
        <end position="135"/>
    </location>
</feature>
<proteinExistence type="predicted"/>
<feature type="region of interest" description="Disordered" evidence="1">
    <location>
        <begin position="123"/>
        <end position="183"/>
    </location>
</feature>
<dbReference type="InterPro" id="IPR009548">
    <property type="entry name" value="Prkrip1"/>
</dbReference>
<dbReference type="OrthoDB" id="10067079at2759"/>
<feature type="compositionally biased region" description="Basic residues" evidence="1">
    <location>
        <begin position="136"/>
        <end position="155"/>
    </location>
</feature>
<dbReference type="GO" id="GO:0003725">
    <property type="term" value="F:double-stranded RNA binding"/>
    <property type="evidence" value="ECO:0007669"/>
    <property type="project" value="InterPro"/>
</dbReference>
<dbReference type="EMBL" id="CAJVCH010050498">
    <property type="protein sequence ID" value="CAG7718036.1"/>
    <property type="molecule type" value="Genomic_DNA"/>
</dbReference>
<organism evidence="2 3">
    <name type="scientific">Allacma fusca</name>
    <dbReference type="NCBI Taxonomy" id="39272"/>
    <lineage>
        <taxon>Eukaryota</taxon>
        <taxon>Metazoa</taxon>
        <taxon>Ecdysozoa</taxon>
        <taxon>Arthropoda</taxon>
        <taxon>Hexapoda</taxon>
        <taxon>Collembola</taxon>
        <taxon>Symphypleona</taxon>
        <taxon>Sminthuridae</taxon>
        <taxon>Allacma</taxon>
    </lineage>
</organism>
<dbReference type="GO" id="GO:0004860">
    <property type="term" value="F:protein kinase inhibitor activity"/>
    <property type="evidence" value="ECO:0007669"/>
    <property type="project" value="TreeGrafter"/>
</dbReference>
<evidence type="ECO:0008006" key="4">
    <source>
        <dbReference type="Google" id="ProtNLM"/>
    </source>
</evidence>
<feature type="compositionally biased region" description="Polar residues" evidence="1">
    <location>
        <begin position="1"/>
        <end position="11"/>
    </location>
</feature>
<evidence type="ECO:0000256" key="1">
    <source>
        <dbReference type="SAM" id="MobiDB-lite"/>
    </source>
</evidence>
<dbReference type="Pfam" id="PF06658">
    <property type="entry name" value="DUF1168"/>
    <property type="match status" value="1"/>
</dbReference>
<reference evidence="2" key="1">
    <citation type="submission" date="2021-06" db="EMBL/GenBank/DDBJ databases">
        <authorList>
            <person name="Hodson N. C."/>
            <person name="Mongue J. A."/>
            <person name="Jaron S. K."/>
        </authorList>
    </citation>
    <scope>NUCLEOTIDE SEQUENCE</scope>
</reference>
<sequence length="224" mass="25651">MAPRISKSTLINMEPSKGDEPKKKRKRPDLPLVAIKTTVDYQRMKLERLMAKPDKVLNIPLRPKDKSLPPPPEFVRNIMGSSAGAGSGEFHVYRHLRRKEYTRQKHIQEKARLEEMHKDYESKLDASRRLNEEKTAKKRAKRLKKKNNRMKKKKDPKTNPKEESSNSSSSSSDEADGDPTVAAVTNWDISEDIPWQFTHLFGYISILRNTPVPSSCGSGEEVQK</sequence>
<dbReference type="GO" id="GO:0005730">
    <property type="term" value="C:nucleolus"/>
    <property type="evidence" value="ECO:0007669"/>
    <property type="project" value="TreeGrafter"/>
</dbReference>
<gene>
    <name evidence="2" type="ORF">AFUS01_LOCUS7459</name>
</gene>
<dbReference type="Proteomes" id="UP000708208">
    <property type="component" value="Unassembled WGS sequence"/>
</dbReference>
<evidence type="ECO:0000313" key="2">
    <source>
        <dbReference type="EMBL" id="CAG7718036.1"/>
    </source>
</evidence>
<accession>A0A8J2NM13</accession>
<keyword evidence="3" id="KW-1185">Reference proteome</keyword>
<evidence type="ECO:0000313" key="3">
    <source>
        <dbReference type="Proteomes" id="UP000708208"/>
    </source>
</evidence>